<proteinExistence type="predicted"/>
<dbReference type="RefSeq" id="WP_119323088.1">
    <property type="nucleotide sequence ID" value="NZ_AP025739.1"/>
</dbReference>
<dbReference type="AlphaFoldDB" id="A0A402D0P3"/>
<dbReference type="SUPFAM" id="SSF88874">
    <property type="entry name" value="Receptor-binding domain of short tail fibre protein gp12"/>
    <property type="match status" value="1"/>
</dbReference>
<dbReference type="Pfam" id="PF07484">
    <property type="entry name" value="Collar"/>
    <property type="match status" value="1"/>
</dbReference>
<dbReference type="OrthoDB" id="9810174at2"/>
<reference evidence="1 2" key="1">
    <citation type="journal article" date="2019" name="Int. J. Syst. Evol. Microbiol.">
        <title>Capsulimonas corticalis gen. nov., sp. nov., an aerobic capsulated bacterium, of a novel bacterial order, Capsulimonadales ord. nov., of the class Armatimonadia of the phylum Armatimonadetes.</title>
        <authorList>
            <person name="Li J."/>
            <person name="Kudo C."/>
            <person name="Tonouchi A."/>
        </authorList>
    </citation>
    <scope>NUCLEOTIDE SEQUENCE [LARGE SCALE GENOMIC DNA]</scope>
    <source>
        <strain evidence="1 2">AX-7</strain>
    </source>
</reference>
<protein>
    <submittedName>
        <fullName evidence="1">Tail Collar domain-containing protein</fullName>
    </submittedName>
</protein>
<evidence type="ECO:0000313" key="1">
    <source>
        <dbReference type="EMBL" id="BDI33581.1"/>
    </source>
</evidence>
<evidence type="ECO:0000313" key="2">
    <source>
        <dbReference type="Proteomes" id="UP000287394"/>
    </source>
</evidence>
<dbReference type="KEGG" id="ccot:CCAX7_56320"/>
<dbReference type="Gene3D" id="3.90.1340.10">
    <property type="entry name" value="Phage tail collar domain"/>
    <property type="match status" value="1"/>
</dbReference>
<sequence length="165" mass="17025">MSEPYIGEIRLVGFSFAPVGWAFCDGSLQSIAENTTLFQIIGTTYGGDGQNTFALPNLQGRVPIHQGNGFVIGQIAGSETVTLTSQQLPSHKHALAASTGAATSTSPANANLAASGIDVYISPTSPVSTTTSSTAAGGGQPHENMMPFTCINYIIALFGVFPSQN</sequence>
<organism evidence="1 2">
    <name type="scientific">Capsulimonas corticalis</name>
    <dbReference type="NCBI Taxonomy" id="2219043"/>
    <lineage>
        <taxon>Bacteria</taxon>
        <taxon>Bacillati</taxon>
        <taxon>Armatimonadota</taxon>
        <taxon>Armatimonadia</taxon>
        <taxon>Capsulimonadales</taxon>
        <taxon>Capsulimonadaceae</taxon>
        <taxon>Capsulimonas</taxon>
    </lineage>
</organism>
<dbReference type="InterPro" id="IPR037053">
    <property type="entry name" value="Phage_tail_collar_dom_sf"/>
</dbReference>
<gene>
    <name evidence="1" type="ORF">CCAX7_56320</name>
</gene>
<accession>A0A402D0P3</accession>
<name>A0A402D0P3_9BACT</name>
<keyword evidence="2" id="KW-1185">Reference proteome</keyword>
<dbReference type="Proteomes" id="UP000287394">
    <property type="component" value="Chromosome"/>
</dbReference>
<dbReference type="InterPro" id="IPR011083">
    <property type="entry name" value="Phage_tail_collar_dom"/>
</dbReference>
<dbReference type="EMBL" id="AP025739">
    <property type="protein sequence ID" value="BDI33581.1"/>
    <property type="molecule type" value="Genomic_DNA"/>
</dbReference>